<name>A0A1F8B924_9BACT</name>
<dbReference type="STRING" id="1802517.A2892_02905"/>
<accession>A0A1F8B924</accession>
<dbReference type="EMBL" id="MGHD01000012">
    <property type="protein sequence ID" value="OGM59905.1"/>
    <property type="molecule type" value="Genomic_DNA"/>
</dbReference>
<reference evidence="1 2" key="1">
    <citation type="journal article" date="2016" name="Nat. Commun.">
        <title>Thousands of microbial genomes shed light on interconnected biogeochemical processes in an aquifer system.</title>
        <authorList>
            <person name="Anantharaman K."/>
            <person name="Brown C.T."/>
            <person name="Hug L.A."/>
            <person name="Sharon I."/>
            <person name="Castelle C.J."/>
            <person name="Probst A.J."/>
            <person name="Thomas B.C."/>
            <person name="Singh A."/>
            <person name="Wilkins M.J."/>
            <person name="Karaoz U."/>
            <person name="Brodie E.L."/>
            <person name="Williams K.H."/>
            <person name="Hubbard S.S."/>
            <person name="Banfield J.F."/>
        </authorList>
    </citation>
    <scope>NUCLEOTIDE SEQUENCE [LARGE SCALE GENOMIC DNA]</scope>
</reference>
<protein>
    <submittedName>
        <fullName evidence="1">Uncharacterized protein</fullName>
    </submittedName>
</protein>
<sequence>MAIITLKNWYQLDFKSSNVAKVKVILLKIDTVMSTLKKEELIDSWFFLYEGDTIRIRMFSKNREGLQGRLIELSAKKGLETSDKLPFSDYQEGDEMMFNESVVEAFAKIMSEVTLLTISKLKDGISFDNYRVLERLQHCMYNNLLTLSFKSEESFLQQRLLERTRQSFDNDFENKIG</sequence>
<proteinExistence type="predicted"/>
<evidence type="ECO:0000313" key="2">
    <source>
        <dbReference type="Proteomes" id="UP000176404"/>
    </source>
</evidence>
<comment type="caution">
    <text evidence="1">The sequence shown here is derived from an EMBL/GenBank/DDBJ whole genome shotgun (WGS) entry which is preliminary data.</text>
</comment>
<organism evidence="1 2">
    <name type="scientific">Candidatus Woesebacteria bacterium RIFCSPLOWO2_01_FULL_39_10b</name>
    <dbReference type="NCBI Taxonomy" id="1802517"/>
    <lineage>
        <taxon>Bacteria</taxon>
        <taxon>Candidatus Woeseibacteriota</taxon>
    </lineage>
</organism>
<dbReference type="Proteomes" id="UP000176404">
    <property type="component" value="Unassembled WGS sequence"/>
</dbReference>
<evidence type="ECO:0000313" key="1">
    <source>
        <dbReference type="EMBL" id="OGM59905.1"/>
    </source>
</evidence>
<dbReference type="AlphaFoldDB" id="A0A1F8B924"/>
<gene>
    <name evidence="1" type="ORF">A2892_02905</name>
</gene>